<name>A0A7W2EWU0_9BURK</name>
<sequence length="318" mass="33745">MNSLNAAVKGPVSRRQILLAGVSGAATLALPRLANAAAAGAATTPTLFVETGGRQLAYRSVGQGKPIVLCHRFLGVMDWWDPGFIDALAAQGFRVIYFDYTGMGQSSGSPTYDVVSLARDAKDLVDGLGLKDTVIGGWSVGGMAAQIYLASHSAEVSHVLLIGTTPPGPLVKTTDPVFFSLAQRTEHDLDWFTRSFFEPNDAGSRAAAQASFARIAARRGDRSPEIPLNWALAQLSTLPSNPVFPADAVLAVLKTTAVPVLHLGADHDLGFPVENWYALNGQLPTVTQMTFPRSGHGPHQQYPTLAAEQIAAFINGQQ</sequence>
<dbReference type="GO" id="GO:0046464">
    <property type="term" value="P:acylglycerol catabolic process"/>
    <property type="evidence" value="ECO:0007669"/>
    <property type="project" value="TreeGrafter"/>
</dbReference>
<dbReference type="PANTHER" id="PTHR43798">
    <property type="entry name" value="MONOACYLGLYCEROL LIPASE"/>
    <property type="match status" value="1"/>
</dbReference>
<evidence type="ECO:0000259" key="1">
    <source>
        <dbReference type="Pfam" id="PF00561"/>
    </source>
</evidence>
<dbReference type="InterPro" id="IPR029058">
    <property type="entry name" value="AB_hydrolase_fold"/>
</dbReference>
<dbReference type="InterPro" id="IPR000073">
    <property type="entry name" value="AB_hydrolase_1"/>
</dbReference>
<evidence type="ECO:0000313" key="3">
    <source>
        <dbReference type="Proteomes" id="UP000534388"/>
    </source>
</evidence>
<feature type="domain" description="AB hydrolase-1" evidence="1">
    <location>
        <begin position="65"/>
        <end position="298"/>
    </location>
</feature>
<dbReference type="RefSeq" id="WP_182167200.1">
    <property type="nucleotide sequence ID" value="NZ_JACEZT010000024.1"/>
</dbReference>
<comment type="caution">
    <text evidence="2">The sequence shown here is derived from an EMBL/GenBank/DDBJ whole genome shotgun (WGS) entry which is preliminary data.</text>
</comment>
<dbReference type="GO" id="GO:0016020">
    <property type="term" value="C:membrane"/>
    <property type="evidence" value="ECO:0007669"/>
    <property type="project" value="TreeGrafter"/>
</dbReference>
<dbReference type="PANTHER" id="PTHR43798:SF5">
    <property type="entry name" value="MONOACYLGLYCEROL LIPASE ABHD6"/>
    <property type="match status" value="1"/>
</dbReference>
<dbReference type="InterPro" id="IPR050266">
    <property type="entry name" value="AB_hydrolase_sf"/>
</dbReference>
<protein>
    <submittedName>
        <fullName evidence="2">Alpha/beta hydrolase</fullName>
    </submittedName>
</protein>
<keyword evidence="2" id="KW-0378">Hydrolase</keyword>
<dbReference type="AlphaFoldDB" id="A0A7W2EWU0"/>
<dbReference type="SUPFAM" id="SSF53474">
    <property type="entry name" value="alpha/beta-Hydrolases"/>
    <property type="match status" value="1"/>
</dbReference>
<dbReference type="Gene3D" id="3.40.50.1820">
    <property type="entry name" value="alpha/beta hydrolase"/>
    <property type="match status" value="1"/>
</dbReference>
<dbReference type="Pfam" id="PF00561">
    <property type="entry name" value="Abhydrolase_1"/>
    <property type="match status" value="1"/>
</dbReference>
<gene>
    <name evidence="2" type="ORF">H3H37_23630</name>
</gene>
<dbReference type="Proteomes" id="UP000534388">
    <property type="component" value="Unassembled WGS sequence"/>
</dbReference>
<evidence type="ECO:0000313" key="2">
    <source>
        <dbReference type="EMBL" id="MBA5640057.1"/>
    </source>
</evidence>
<dbReference type="InterPro" id="IPR006311">
    <property type="entry name" value="TAT_signal"/>
</dbReference>
<keyword evidence="3" id="KW-1185">Reference proteome</keyword>
<dbReference type="GO" id="GO:0047372">
    <property type="term" value="F:monoacylglycerol lipase activity"/>
    <property type="evidence" value="ECO:0007669"/>
    <property type="project" value="TreeGrafter"/>
</dbReference>
<proteinExistence type="predicted"/>
<reference evidence="2 3" key="1">
    <citation type="submission" date="2020-07" db="EMBL/GenBank/DDBJ databases">
        <title>Novel species isolated from subtropical streams in China.</title>
        <authorList>
            <person name="Lu H."/>
        </authorList>
    </citation>
    <scope>NUCLEOTIDE SEQUENCE [LARGE SCALE GENOMIC DNA]</scope>
    <source>
        <strain evidence="2 3">LX20W</strain>
    </source>
</reference>
<accession>A0A7W2EWU0</accession>
<dbReference type="PROSITE" id="PS51318">
    <property type="entry name" value="TAT"/>
    <property type="match status" value="1"/>
</dbReference>
<dbReference type="EMBL" id="JACEZT010000024">
    <property type="protein sequence ID" value="MBA5640057.1"/>
    <property type="molecule type" value="Genomic_DNA"/>
</dbReference>
<organism evidence="2 3">
    <name type="scientific">Rugamonas brunnea</name>
    <dbReference type="NCBI Taxonomy" id="2758569"/>
    <lineage>
        <taxon>Bacteria</taxon>
        <taxon>Pseudomonadati</taxon>
        <taxon>Pseudomonadota</taxon>
        <taxon>Betaproteobacteria</taxon>
        <taxon>Burkholderiales</taxon>
        <taxon>Oxalobacteraceae</taxon>
        <taxon>Telluria group</taxon>
        <taxon>Rugamonas</taxon>
    </lineage>
</organism>